<feature type="transmembrane region" description="Helical" evidence="7">
    <location>
        <begin position="397"/>
        <end position="419"/>
    </location>
</feature>
<dbReference type="InterPro" id="IPR036259">
    <property type="entry name" value="MFS_trans_sf"/>
</dbReference>
<keyword evidence="10" id="KW-1185">Reference proteome</keyword>
<dbReference type="PANTHER" id="PTHR23501:SF195">
    <property type="entry name" value="PEP5"/>
    <property type="match status" value="1"/>
</dbReference>
<evidence type="ECO:0000313" key="10">
    <source>
        <dbReference type="Proteomes" id="UP001305779"/>
    </source>
</evidence>
<dbReference type="SUPFAM" id="SSF103473">
    <property type="entry name" value="MFS general substrate transporter"/>
    <property type="match status" value="1"/>
</dbReference>
<dbReference type="Proteomes" id="UP001305779">
    <property type="component" value="Unassembled WGS sequence"/>
</dbReference>
<evidence type="ECO:0000256" key="1">
    <source>
        <dbReference type="ARBA" id="ARBA00004141"/>
    </source>
</evidence>
<accession>A0ABR0EI79</accession>
<feature type="transmembrane region" description="Helical" evidence="7">
    <location>
        <begin position="431"/>
        <end position="454"/>
    </location>
</feature>
<feature type="transmembrane region" description="Helical" evidence="7">
    <location>
        <begin position="524"/>
        <end position="542"/>
    </location>
</feature>
<reference evidence="9 10" key="1">
    <citation type="journal article" date="2023" name="G3 (Bethesda)">
        <title>A chromosome-level genome assembly of Zasmidium syzygii isolated from banana leaves.</title>
        <authorList>
            <person name="van Westerhoven A.C."/>
            <person name="Mehrabi R."/>
            <person name="Talebi R."/>
            <person name="Steentjes M.B.F."/>
            <person name="Corcolon B."/>
            <person name="Chong P.A."/>
            <person name="Kema G.H.J."/>
            <person name="Seidl M.F."/>
        </authorList>
    </citation>
    <scope>NUCLEOTIDE SEQUENCE [LARGE SCALE GENOMIC DNA]</scope>
    <source>
        <strain evidence="9 10">P124</strain>
    </source>
</reference>
<evidence type="ECO:0000256" key="5">
    <source>
        <dbReference type="ARBA" id="ARBA00023136"/>
    </source>
</evidence>
<feature type="transmembrane region" description="Helical" evidence="7">
    <location>
        <begin position="236"/>
        <end position="255"/>
    </location>
</feature>
<feature type="compositionally biased region" description="Polar residues" evidence="6">
    <location>
        <begin position="1"/>
        <end position="15"/>
    </location>
</feature>
<protein>
    <recommendedName>
        <fullName evidence="8">Major facilitator superfamily (MFS) profile domain-containing protein</fullName>
    </recommendedName>
</protein>
<feature type="transmembrane region" description="Helical" evidence="7">
    <location>
        <begin position="105"/>
        <end position="121"/>
    </location>
</feature>
<feature type="transmembrane region" description="Helical" evidence="7">
    <location>
        <begin position="39"/>
        <end position="58"/>
    </location>
</feature>
<evidence type="ECO:0000256" key="7">
    <source>
        <dbReference type="SAM" id="Phobius"/>
    </source>
</evidence>
<feature type="transmembrane region" description="Helical" evidence="7">
    <location>
        <begin position="78"/>
        <end position="98"/>
    </location>
</feature>
<dbReference type="InterPro" id="IPR010573">
    <property type="entry name" value="MFS_Str1/Tri12-like"/>
</dbReference>
<comment type="subcellular location">
    <subcellularLocation>
        <location evidence="1">Membrane</location>
        <topology evidence="1">Multi-pass membrane protein</topology>
    </subcellularLocation>
</comment>
<comment type="caution">
    <text evidence="9">The sequence shown here is derived from an EMBL/GenBank/DDBJ whole genome shotgun (WGS) entry which is preliminary data.</text>
</comment>
<evidence type="ECO:0000259" key="8">
    <source>
        <dbReference type="PROSITE" id="PS50850"/>
    </source>
</evidence>
<dbReference type="PANTHER" id="PTHR23501">
    <property type="entry name" value="MAJOR FACILITATOR SUPERFAMILY"/>
    <property type="match status" value="1"/>
</dbReference>
<evidence type="ECO:0000256" key="2">
    <source>
        <dbReference type="ARBA" id="ARBA00022448"/>
    </source>
</evidence>
<evidence type="ECO:0000256" key="6">
    <source>
        <dbReference type="SAM" id="MobiDB-lite"/>
    </source>
</evidence>
<keyword evidence="3 7" id="KW-0812">Transmembrane</keyword>
<dbReference type="Gene3D" id="1.20.1250.20">
    <property type="entry name" value="MFS general substrate transporter like domains"/>
    <property type="match status" value="1"/>
</dbReference>
<name>A0ABR0EI79_ZASCE</name>
<evidence type="ECO:0000256" key="4">
    <source>
        <dbReference type="ARBA" id="ARBA00022989"/>
    </source>
</evidence>
<sequence>MSSKYLSHDVSTSSDSETEKARSEQSPQRQGGRMTLRNILVMTSIAGVYFATIVHITGSGLLAQTIAKQLGGPSLSTWLSLGITIPPACLGPSISLAADFWGRKWMVVGCMLMGFTGALIVSRSEGIAQAIAGQVIAGFAQPGQALVHAIISEITPRKYRPYAQMTLMISVGLGAVTSLYVAGALAQNNPDGFRNFMYFAAALYFTIAAIMAVMYTPALRTIQHLTLREKLYKFDIGGSLLTLIGFLDLCIGLGWSNNPYPWTSARVLAPFLIGIVCILALPLYSTFINPDGIWHRDFFHSRNFAIGMLCIFFEGFLFFGFVNYFPYQIAFLYQKNLFDTALETSIAFYFVPIGGALAGAYAAQTKTLRVPLVTSFIFMVCFYGPLAATGLSDNTQLWGLGVFFGLALGTATPIVVTLVQLSVPAELISTVSGLVMATRAIGGTLGLAVFAAIFNSAVKDNFAPKVAAAALPLGLPQSSLGPLLGTLSANDQAALQHIPGVTPQIIQASFGAMLQAFHIAFRNVYIMCAALAAFAIFVSIPLKEPKAEFTDEVDEPLFEGKPAMQHGGSV</sequence>
<dbReference type="InterPro" id="IPR020846">
    <property type="entry name" value="MFS_dom"/>
</dbReference>
<feature type="transmembrane region" description="Helical" evidence="7">
    <location>
        <begin position="346"/>
        <end position="363"/>
    </location>
</feature>
<evidence type="ECO:0000256" key="3">
    <source>
        <dbReference type="ARBA" id="ARBA00022692"/>
    </source>
</evidence>
<evidence type="ECO:0000313" key="9">
    <source>
        <dbReference type="EMBL" id="KAK4500946.1"/>
    </source>
</evidence>
<feature type="transmembrane region" description="Helical" evidence="7">
    <location>
        <begin position="267"/>
        <end position="284"/>
    </location>
</feature>
<dbReference type="Pfam" id="PF06609">
    <property type="entry name" value="TRI12"/>
    <property type="match status" value="1"/>
</dbReference>
<feature type="domain" description="Major facilitator superfamily (MFS) profile" evidence="8">
    <location>
        <begin position="39"/>
        <end position="547"/>
    </location>
</feature>
<proteinExistence type="predicted"/>
<feature type="transmembrane region" description="Helical" evidence="7">
    <location>
        <begin position="304"/>
        <end position="326"/>
    </location>
</feature>
<feature type="transmembrane region" description="Helical" evidence="7">
    <location>
        <begin position="370"/>
        <end position="391"/>
    </location>
</feature>
<keyword evidence="5 7" id="KW-0472">Membrane</keyword>
<feature type="region of interest" description="Disordered" evidence="6">
    <location>
        <begin position="1"/>
        <end position="31"/>
    </location>
</feature>
<organism evidence="9 10">
    <name type="scientific">Zasmidium cellare</name>
    <name type="common">Wine cellar mold</name>
    <name type="synonym">Racodium cellare</name>
    <dbReference type="NCBI Taxonomy" id="395010"/>
    <lineage>
        <taxon>Eukaryota</taxon>
        <taxon>Fungi</taxon>
        <taxon>Dikarya</taxon>
        <taxon>Ascomycota</taxon>
        <taxon>Pezizomycotina</taxon>
        <taxon>Dothideomycetes</taxon>
        <taxon>Dothideomycetidae</taxon>
        <taxon>Mycosphaerellales</taxon>
        <taxon>Mycosphaerellaceae</taxon>
        <taxon>Zasmidium</taxon>
    </lineage>
</organism>
<dbReference type="PROSITE" id="PS00216">
    <property type="entry name" value="SUGAR_TRANSPORT_1"/>
    <property type="match status" value="1"/>
</dbReference>
<feature type="transmembrane region" description="Helical" evidence="7">
    <location>
        <begin position="196"/>
        <end position="215"/>
    </location>
</feature>
<dbReference type="InterPro" id="IPR005829">
    <property type="entry name" value="Sugar_transporter_CS"/>
</dbReference>
<keyword evidence="2" id="KW-0813">Transport</keyword>
<gene>
    <name evidence="9" type="ORF">PRZ48_006752</name>
</gene>
<feature type="transmembrane region" description="Helical" evidence="7">
    <location>
        <begin position="162"/>
        <end position="184"/>
    </location>
</feature>
<dbReference type="PROSITE" id="PS50850">
    <property type="entry name" value="MFS"/>
    <property type="match status" value="1"/>
</dbReference>
<dbReference type="EMBL" id="JAXOVC010000005">
    <property type="protein sequence ID" value="KAK4500946.1"/>
    <property type="molecule type" value="Genomic_DNA"/>
</dbReference>
<keyword evidence="4 7" id="KW-1133">Transmembrane helix</keyword>